<dbReference type="OrthoDB" id="9943881at2"/>
<protein>
    <submittedName>
        <fullName evidence="1">Uncharacterized protein</fullName>
    </submittedName>
</protein>
<evidence type="ECO:0000313" key="1">
    <source>
        <dbReference type="EMBL" id="SHE96411.1"/>
    </source>
</evidence>
<dbReference type="STRING" id="1122195.SAMN02745164_01508"/>
<sequence length="134" mass="16018">MTDYNIFFNDLEYDYLKIIKFLEQYKSDEKKLIEEAKKLINVKENIISEIKLISDICKVSNNEAIKYAILLASIENVFDLIKNNYSNKDINKLIQLLLYIENYVYSEFENTHYIDNLLEKVYDISNRLQKIISK</sequence>
<organism evidence="1 2">
    <name type="scientific">Marinitoga hydrogenitolerans (strain DSM 16785 / JCM 12826 / AT1271)</name>
    <dbReference type="NCBI Taxonomy" id="1122195"/>
    <lineage>
        <taxon>Bacteria</taxon>
        <taxon>Thermotogati</taxon>
        <taxon>Thermotogota</taxon>
        <taxon>Thermotogae</taxon>
        <taxon>Petrotogales</taxon>
        <taxon>Petrotogaceae</taxon>
        <taxon>Marinitoga</taxon>
    </lineage>
</organism>
<dbReference type="EMBL" id="FQUI01000024">
    <property type="protein sequence ID" value="SHE96411.1"/>
    <property type="molecule type" value="Genomic_DNA"/>
</dbReference>
<accession>A0A1M4XSG8</accession>
<comment type="caution">
    <text evidence="1">The sequence shown here is derived from an EMBL/GenBank/DDBJ whole genome shotgun (WGS) entry which is preliminary data.</text>
</comment>
<gene>
    <name evidence="1" type="ORF">SAMN02745164_01508</name>
</gene>
<dbReference type="RefSeq" id="WP_072865060.1">
    <property type="nucleotide sequence ID" value="NZ_FQUI01000024.1"/>
</dbReference>
<evidence type="ECO:0000313" key="2">
    <source>
        <dbReference type="Proteomes" id="UP000184334"/>
    </source>
</evidence>
<proteinExistence type="predicted"/>
<keyword evidence="2" id="KW-1185">Reference proteome</keyword>
<name>A0A1M4XSG8_MARH1</name>
<dbReference type="Proteomes" id="UP000184334">
    <property type="component" value="Unassembled WGS sequence"/>
</dbReference>
<reference evidence="1" key="1">
    <citation type="submission" date="2016-11" db="EMBL/GenBank/DDBJ databases">
        <authorList>
            <person name="Varghese N."/>
            <person name="Submissions S."/>
        </authorList>
    </citation>
    <scope>NUCLEOTIDE SEQUENCE [LARGE SCALE GENOMIC DNA]</scope>
    <source>
        <strain evidence="1">DSM 16785</strain>
    </source>
</reference>
<dbReference type="AlphaFoldDB" id="A0A1M4XSG8"/>